<keyword evidence="1" id="KW-0597">Phosphoprotein</keyword>
<dbReference type="CDD" id="cd00176">
    <property type="entry name" value="SPEC"/>
    <property type="match status" value="1"/>
</dbReference>
<feature type="region of interest" description="Disordered" evidence="4">
    <location>
        <begin position="2315"/>
        <end position="2334"/>
    </location>
</feature>
<dbReference type="GO" id="GO:0030506">
    <property type="term" value="F:ankyrin binding"/>
    <property type="evidence" value="ECO:0007669"/>
    <property type="project" value="TreeGrafter"/>
</dbReference>
<dbReference type="GO" id="GO:0045104">
    <property type="term" value="P:intermediate filament cytoskeleton organization"/>
    <property type="evidence" value="ECO:0007669"/>
    <property type="project" value="InterPro"/>
</dbReference>
<evidence type="ECO:0000313" key="5">
    <source>
        <dbReference type="EMBL" id="KAK2194136.1"/>
    </source>
</evidence>
<dbReference type="SMART" id="SM00250">
    <property type="entry name" value="PLEC"/>
    <property type="match status" value="31"/>
</dbReference>
<proteinExistence type="predicted"/>
<keyword evidence="3" id="KW-0175">Coiled coil</keyword>
<feature type="compositionally biased region" description="Basic and acidic residues" evidence="4">
    <location>
        <begin position="1106"/>
        <end position="1127"/>
    </location>
</feature>
<dbReference type="GO" id="GO:0045296">
    <property type="term" value="F:cadherin binding"/>
    <property type="evidence" value="ECO:0007669"/>
    <property type="project" value="TreeGrafter"/>
</dbReference>
<dbReference type="SUPFAM" id="SSF75399">
    <property type="entry name" value="Plakin repeat"/>
    <property type="match status" value="17"/>
</dbReference>
<organism evidence="5 6">
    <name type="scientific">Ridgeia piscesae</name>
    <name type="common">Tubeworm</name>
    <dbReference type="NCBI Taxonomy" id="27915"/>
    <lineage>
        <taxon>Eukaryota</taxon>
        <taxon>Metazoa</taxon>
        <taxon>Spiralia</taxon>
        <taxon>Lophotrochozoa</taxon>
        <taxon>Annelida</taxon>
        <taxon>Polychaeta</taxon>
        <taxon>Sedentaria</taxon>
        <taxon>Canalipalpata</taxon>
        <taxon>Sabellida</taxon>
        <taxon>Siboglinidae</taxon>
        <taxon>Ridgeia</taxon>
    </lineage>
</organism>
<dbReference type="EMBL" id="JAODUO010000002">
    <property type="protein sequence ID" value="KAK2194136.1"/>
    <property type="molecule type" value="Genomic_DNA"/>
</dbReference>
<feature type="coiled-coil region" evidence="3">
    <location>
        <begin position="343"/>
        <end position="381"/>
    </location>
</feature>
<dbReference type="Pfam" id="PF00681">
    <property type="entry name" value="Plectin"/>
    <property type="match status" value="2"/>
</dbReference>
<feature type="region of interest" description="Disordered" evidence="4">
    <location>
        <begin position="1103"/>
        <end position="1128"/>
    </location>
</feature>
<dbReference type="GO" id="GO:0005882">
    <property type="term" value="C:intermediate filament"/>
    <property type="evidence" value="ECO:0007669"/>
    <property type="project" value="TreeGrafter"/>
</dbReference>
<evidence type="ECO:0000256" key="3">
    <source>
        <dbReference type="SAM" id="Coils"/>
    </source>
</evidence>
<dbReference type="GO" id="GO:0042060">
    <property type="term" value="P:wound healing"/>
    <property type="evidence" value="ECO:0007669"/>
    <property type="project" value="TreeGrafter"/>
</dbReference>
<dbReference type="GO" id="GO:0005925">
    <property type="term" value="C:focal adhesion"/>
    <property type="evidence" value="ECO:0007669"/>
    <property type="project" value="TreeGrafter"/>
</dbReference>
<evidence type="ECO:0000256" key="1">
    <source>
        <dbReference type="ARBA" id="ARBA00022553"/>
    </source>
</evidence>
<dbReference type="InterPro" id="IPR018159">
    <property type="entry name" value="Spectrin/alpha-actinin"/>
</dbReference>
<reference evidence="5" key="1">
    <citation type="journal article" date="2023" name="Mol. Biol. Evol.">
        <title>Third-Generation Sequencing Reveals the Adaptive Role of the Epigenome in Three Deep-Sea Polychaetes.</title>
        <authorList>
            <person name="Perez M."/>
            <person name="Aroh O."/>
            <person name="Sun Y."/>
            <person name="Lan Y."/>
            <person name="Juniper S.K."/>
            <person name="Young C.R."/>
            <person name="Angers B."/>
            <person name="Qian P.Y."/>
        </authorList>
    </citation>
    <scope>NUCLEOTIDE SEQUENCE</scope>
    <source>
        <strain evidence="5">R07B-5</strain>
    </source>
</reference>
<keyword evidence="6" id="KW-1185">Reference proteome</keyword>
<dbReference type="Proteomes" id="UP001209878">
    <property type="component" value="Unassembled WGS sequence"/>
</dbReference>
<dbReference type="GO" id="GO:0048471">
    <property type="term" value="C:perinuclear region of cytoplasm"/>
    <property type="evidence" value="ECO:0007669"/>
    <property type="project" value="TreeGrafter"/>
</dbReference>
<evidence type="ECO:0000256" key="4">
    <source>
        <dbReference type="SAM" id="MobiDB-lite"/>
    </source>
</evidence>
<dbReference type="GO" id="GO:0005200">
    <property type="term" value="F:structural constituent of cytoskeleton"/>
    <property type="evidence" value="ECO:0007669"/>
    <property type="project" value="TreeGrafter"/>
</dbReference>
<sequence length="3335" mass="368382">MRQCNRLFAELSARVENKVPTADSEMLLEQLMKLQSGLDDLDLLLMKQITDMLPSDIATAEHLVQRHVDLETSLQRHEHEVESVQQCYRSLALAQRTPEIEVKFSLVLEKWEHLWSLSNLYIERLKSVQVLLSTVEEVRSLVDDYEQALASHDALSVDSTQLQVMRQQIQDLQSSMLHDQSHVDRLDNDLMTVKQLVARSRPGISRKHADVQAMEREVNGLITRWQHISIMIPERVKSIETALDRLASYNQAVTVENGWVSVMQNKVDYLPTMPDAIDAAQPAIEATLKLYDEVKQRRYQIEEVNKFGGQFMKEAKLYEKWATQFRESINLRVPSPPHERSDLSVVQTELDQLNRNYLSLLAELNQRLKQLKLRHEQAGVMFPYPVDSSVPTVRTYWSELRVLDPLLLDNMTSAEDSVTYASQAILSPGVLSWQQASMTRSFSVTKRSSTPENGIDGAMVLPQQQVVPNITSISVSSYGHQMEPQESIPGSRPSRHTIQTVISVTSRSVVPKSQVLYTPTVLNRRTKRWLILAEAVQSQVIDLEQGQYHDSVTGDTLSLPAAVQRGFLDRDVLHVLHQKCGMRDVTSGHEVSLLQAIQKGLFNPVSGRVTEPQSGRTMSVNDACKERIISRDTADRLSYMTIYMTSTMQMQGYYGLTSATDVQLPLSLDQAIRKGLYDAHSGKVHDPVSHEDLTLAEALQRNLISAIHKEVVHPVSGSRLTVTKAVSLGIIDPQTGRFVDPQSGQQMSLDEAHQRGLLQAPMSLCAALTDGVVDYTGRFKDGRTGRKMTLAEAIEKSLLDEDLKCILDPKTNDLLSLSEAITSGMIDAKQGRFVDASTGLSLVIHEAVNESLCQLLATDVVFSDRGISDTITNQKLTLNEAVVRGFLDTSTSCYIDKRTGKKLTIRDATHQGFVDNSMLTSLMAESGLHDSMGNALSVLDALTRSLINQKTGHVTDPVTGRRMAMDEAITIGVLCPEKAQNLVRITSPMVYTTSIVTEIRPSSMTERPLETMTIQQAVAMRLINEDTNTFTDPQSQRTMSLEDAISMGYLTLGSSQMDSRLESVMEVQEEETTSDEGAKLEFTAVSTRVSVPRTHSAVVHSVTSKKSPERSVARIDGRKQEHAKMEDTDSFTVDIAGGTEEVQRKRRQEYHVRQTDAGFESAFVDEVRVKKTRNTSTVETSGDFPLPVSLSDAIQYGLLNSKTGMFTDPQTGNTLTLDEALKNGFIVPSSATFRDPASNRSCNLEEAIDRNLLEPTGQYHVSASERMNLETLIRKAIIVTSKVPMLPGSGRFMMDTHRVTVESAIDPRTGEEINTAEAMKRGLLDLDRGVYVNLKTGETMSIQEAVDMGFLKEQGTKPHRQTKSYTVTGAIDPDTNTMVSVGCAIEKGVIDQANGQYIGVDERGQPQPISISEAIKQGLVLAEPSSVSTTDVKTSGPKYIQVTKTFTILGVIDPVSKDEIPVSEGISRGIIDQSKGHYMNPSTGEKMLLVEAIGQGLIIAEIASSTSPSDASTGNVIMTSKRTTYTLTGIVDPANGQEISVAEALQKGILNQEKGEYHNLSTGEIVSLGDAIDQGLVLIEHGSQAAEEKPQQFERAESICIDDSQDEEEEVTVEDVTEETKTFQITGVKDPVSGEIVPYQEALQVGMIDEQNGVYVNASTGDTMPINEALNQGLIIGELISKTQEHNIFHSVMEVGQKEPAQVPLASVLNPITGLEIGVMQAVKLGLLTDDRKTYYHPVENRKIPIDEAIKRGFVNPSSYDVAQMRPHVALKDSGESSEMHVTRKTKPRAVINWTNGSIRDSATGEEITREAALARGLIDVKTAALLSRKVETLPFYGMTGDRQSHEIVIMEETRTGEMSGRTETRVIQMNGHELTEGRERDDKKDDEVVMTIQTTQLVQQIPDQVVVDDDAAMSEMSEDIGGVLSFEKAVKLGLYSLKSHKFRDPSTGESMTLQDAIDEGFIDLNSVALVNIVNGATLTLREAFRERLIDKATGKIDESKAQRDGFVLDPQFTRHETETPPPMNLLDAIMVQLLDPETGRFTHPVAGGEMSLQEAVSRNLVCGPAMVIMDPNSGRNATLESGLRSKIINGDSGAFVDTNSGKKLFSLKDAVRSNLIESAYREEKTEVRDHNSGDVVSLEWAIKTRIIDNDSPMVYDPKTRCRISVKEAIKKGLMNAQNMTYSLKSTGQTIPVAEAARLGLIVPVGAPVLAKGSGISHLMQTLRERREIDEKVTRIEEQITERFVPKDRAISQDVPMLPIDNGSVVEIRRQPEQMMSMDAATHITPVSVTMDKSGVKVAQTTKMVVEKNKFSETVTETRLPEEPKPTPSYKSPATTEYHPVIREVVTRDSTVKGLKTDHRPIRVADVEITEHQGYDIAQVDHQAIRLADVTEQPAFATARVTTTKTDQTDVVKHDLVNIDWQTGEIIDTVTKQTITASEALERGLIDMHIAQLIEKRKKLVSEVMPSRMTLNEAASRGLLIIPLGRITNPVTKQRMTIEEAIDIKFLDAEHSVIINPATEQPMTLTEAIEGGIMDPHSGDVKNTSSGKTLTLTEMSLEGFIPEHGIRRRSIKAMPLKEAIERGLVDVKTGTYTDVSSGQVMEVSRAVHLGYLEVTQTVTSETISETTPVVHGTVRETIQQRPAPIALDRAIQLGLVDMDSGTFREPNTGEVMSLAASIVDGYIIAPEEKQGPSMVAPEDQLTFEEAMRRGLIDIKGNTFMEPITEVLLPLDAAIRQGYLLLPEGGVTVTITEHVQSQTLERKKKKKTVTFVDAVEEQLIDIETAEYIDPETAQRRPLRDAIQDKLINPHGVPSVPGTGITVTEAVERGLFDTNTGMFTDHGTGKRVSLMEAVSEDYINGETIYYDTSDAHVFTLNQGLKDGRIDMHTGHFVDACTSRRMPIAEAATMGLLAVVGSPILSGIAINEALRRGAENRTSSRPRTVSETIDTTQIRAVFEPQTQRFISVDEARQRGILDEENCEYLDVVSGQRMRLDDALTAGLVSTTWQEEVTTSSEITVSRSLLERSPTERVTIVGVVDAKTGQKMSVQEAVDAGLFNKQAGQYVHPLSGEIISLVRAIDAGFVLTAEPRGEEVLSETIRYNILSVMDTRTGQYLTPVEATQLGILNMKAEVFIDVSSDQRMTLTEALKRGLVQAEPLSAVAEDESDDQTTVTTMMTKLERQTFSIKSVVDPVTKEMLHPREAIRRNILDLPHGLYVNTQTGETMQIHEAFAAGYIIAEEVEEVSSAVPVVMAKPQTVTYAIRGVWDPRTKEEVGTREAISEGLLDQEMSKYINVKTGANVFDQGGNRARFCVPRRFSTTIDRSLPEHEVVHYQVSD</sequence>
<dbReference type="InterPro" id="IPR001101">
    <property type="entry name" value="Plectin_repeat"/>
</dbReference>
<evidence type="ECO:0000256" key="2">
    <source>
        <dbReference type="ARBA" id="ARBA00022737"/>
    </source>
</evidence>
<gene>
    <name evidence="5" type="ORF">NP493_2g13209</name>
</gene>
<evidence type="ECO:0000313" key="6">
    <source>
        <dbReference type="Proteomes" id="UP001209878"/>
    </source>
</evidence>
<name>A0AAD9PGG0_RIDPI</name>
<dbReference type="PANTHER" id="PTHR23169">
    <property type="entry name" value="ENVOPLAKIN"/>
    <property type="match status" value="1"/>
</dbReference>
<dbReference type="Gene3D" id="1.20.58.60">
    <property type="match status" value="2"/>
</dbReference>
<dbReference type="GO" id="GO:0030056">
    <property type="term" value="C:hemidesmosome"/>
    <property type="evidence" value="ECO:0007669"/>
    <property type="project" value="TreeGrafter"/>
</dbReference>
<dbReference type="GO" id="GO:0042383">
    <property type="term" value="C:sarcolemma"/>
    <property type="evidence" value="ECO:0007669"/>
    <property type="project" value="TreeGrafter"/>
</dbReference>
<dbReference type="InterPro" id="IPR035915">
    <property type="entry name" value="Plakin_repeat_sf"/>
</dbReference>
<protein>
    <submittedName>
        <fullName evidence="5">Uncharacterized protein</fullName>
    </submittedName>
</protein>
<dbReference type="PANTHER" id="PTHR23169:SF23">
    <property type="entry name" value="SHORT STOP, ISOFORM H"/>
    <property type="match status" value="1"/>
</dbReference>
<keyword evidence="2" id="KW-0677">Repeat</keyword>
<dbReference type="InterPro" id="IPR043197">
    <property type="entry name" value="Plakin"/>
</dbReference>
<dbReference type="Gene3D" id="3.90.1290.10">
    <property type="entry name" value="Plakin repeat"/>
    <property type="match status" value="15"/>
</dbReference>
<dbReference type="SUPFAM" id="SSF46966">
    <property type="entry name" value="Spectrin repeat"/>
    <property type="match status" value="2"/>
</dbReference>
<comment type="caution">
    <text evidence="5">The sequence shown here is derived from an EMBL/GenBank/DDBJ whole genome shotgun (WGS) entry which is preliminary data.</text>
</comment>
<accession>A0AAD9PGG0</accession>
<dbReference type="GO" id="GO:0008307">
    <property type="term" value="F:structural constituent of muscle"/>
    <property type="evidence" value="ECO:0007669"/>
    <property type="project" value="TreeGrafter"/>
</dbReference>
<dbReference type="GO" id="GO:0031581">
    <property type="term" value="P:hemidesmosome assembly"/>
    <property type="evidence" value="ECO:0007669"/>
    <property type="project" value="TreeGrafter"/>
</dbReference>
<dbReference type="SMART" id="SM00150">
    <property type="entry name" value="SPEC"/>
    <property type="match status" value="3"/>
</dbReference>